<dbReference type="PIRSF" id="PIRSF002854">
    <property type="entry name" value="MetQ"/>
    <property type="match status" value="1"/>
</dbReference>
<dbReference type="InterPro" id="IPR004872">
    <property type="entry name" value="Lipoprotein_NlpA"/>
</dbReference>
<comment type="similarity">
    <text evidence="2">Belongs to the NlpA lipoprotein family.</text>
</comment>
<dbReference type="PANTHER" id="PTHR30429">
    <property type="entry name" value="D-METHIONINE-BINDING LIPOPROTEIN METQ"/>
    <property type="match status" value="1"/>
</dbReference>
<dbReference type="Pfam" id="PF03180">
    <property type="entry name" value="Lipoprotein_9"/>
    <property type="match status" value="1"/>
</dbReference>
<evidence type="ECO:0000256" key="6">
    <source>
        <dbReference type="ARBA" id="ARBA00023288"/>
    </source>
</evidence>
<comment type="subcellular location">
    <subcellularLocation>
        <location evidence="1">Membrane</location>
        <topology evidence="1">Lipid-anchor</topology>
    </subcellularLocation>
</comment>
<keyword evidence="5" id="KW-0564">Palmitate</keyword>
<dbReference type="Gene3D" id="3.40.190.10">
    <property type="entry name" value="Periplasmic binding protein-like II"/>
    <property type="match status" value="2"/>
</dbReference>
<dbReference type="GO" id="GO:0016020">
    <property type="term" value="C:membrane"/>
    <property type="evidence" value="ECO:0007669"/>
    <property type="project" value="UniProtKB-SubCell"/>
</dbReference>
<proteinExistence type="inferred from homology"/>
<evidence type="ECO:0000256" key="5">
    <source>
        <dbReference type="ARBA" id="ARBA00023139"/>
    </source>
</evidence>
<dbReference type="SUPFAM" id="SSF53850">
    <property type="entry name" value="Periplasmic binding protein-like II"/>
    <property type="match status" value="1"/>
</dbReference>
<dbReference type="PANTHER" id="PTHR30429:SF0">
    <property type="entry name" value="METHIONINE-BINDING LIPOPROTEIN METQ"/>
    <property type="match status" value="1"/>
</dbReference>
<dbReference type="AlphaFoldDB" id="A0A921FV99"/>
<reference evidence="7" key="2">
    <citation type="submission" date="2021-09" db="EMBL/GenBank/DDBJ databases">
        <authorList>
            <person name="Gilroy R."/>
        </authorList>
    </citation>
    <scope>NUCLEOTIDE SEQUENCE</scope>
    <source>
        <strain evidence="7">578</strain>
    </source>
</reference>
<gene>
    <name evidence="7" type="ORF">K8U78_05945</name>
</gene>
<comment type="caution">
    <text evidence="7">The sequence shown here is derived from an EMBL/GenBank/DDBJ whole genome shotgun (WGS) entry which is preliminary data.</text>
</comment>
<reference evidence="7" key="1">
    <citation type="journal article" date="2021" name="PeerJ">
        <title>Extensive microbial diversity within the chicken gut microbiome revealed by metagenomics and culture.</title>
        <authorList>
            <person name="Gilroy R."/>
            <person name="Ravi A."/>
            <person name="Getino M."/>
            <person name="Pursley I."/>
            <person name="Horton D.L."/>
            <person name="Alikhan N.F."/>
            <person name="Baker D."/>
            <person name="Gharbi K."/>
            <person name="Hall N."/>
            <person name="Watson M."/>
            <person name="Adriaenssens E.M."/>
            <person name="Foster-Nyarko E."/>
            <person name="Jarju S."/>
            <person name="Secka A."/>
            <person name="Antonio M."/>
            <person name="Oren A."/>
            <person name="Chaudhuri R.R."/>
            <person name="La Ragione R."/>
            <person name="Hildebrand F."/>
            <person name="Pallen M.J."/>
        </authorList>
    </citation>
    <scope>NUCLEOTIDE SEQUENCE</scope>
    <source>
        <strain evidence="7">578</strain>
    </source>
</reference>
<evidence type="ECO:0000256" key="2">
    <source>
        <dbReference type="ARBA" id="ARBA00008973"/>
    </source>
</evidence>
<keyword evidence="3" id="KW-0732">Signal</keyword>
<dbReference type="Proteomes" id="UP000715651">
    <property type="component" value="Unassembled WGS sequence"/>
</dbReference>
<evidence type="ECO:0000313" key="7">
    <source>
        <dbReference type="EMBL" id="HJF18664.1"/>
    </source>
</evidence>
<evidence type="ECO:0000256" key="4">
    <source>
        <dbReference type="ARBA" id="ARBA00023136"/>
    </source>
</evidence>
<evidence type="ECO:0000313" key="8">
    <source>
        <dbReference type="Proteomes" id="UP000715651"/>
    </source>
</evidence>
<sequence>MMRYFRRQKKLIISGIAALLIAALAWLSFGPQSGDIVLMDPNQDSSASSSASGKHVTVGVAGLSSATQQVWAAVSKIARNRYGITVSIKNFTDYNQPNQALQNGDIDLNAYQHYAFLNAWNKANHADLVGIGTTVIAPIRLYSRQYSSVQDIPRGSTIAVPNDATNESRALLTLQHAGLISVKLPKNGLATVASIIDNPKKLTIKEVPPDQTPRVLESVAGSVINDDFAASSNTPLSLAIATEPVDASSHQWLNIIAARKKDAHNDLFAKVVECYQSDEIATVIRRAYGGRTLPAFGEYLKRLEDQHAE</sequence>
<evidence type="ECO:0000256" key="3">
    <source>
        <dbReference type="ARBA" id="ARBA00022729"/>
    </source>
</evidence>
<evidence type="ECO:0000256" key="1">
    <source>
        <dbReference type="ARBA" id="ARBA00004635"/>
    </source>
</evidence>
<keyword evidence="6" id="KW-0449">Lipoprotein</keyword>
<name>A0A921FV99_9BIFI</name>
<dbReference type="EMBL" id="DYWK01000009">
    <property type="protein sequence ID" value="HJF18664.1"/>
    <property type="molecule type" value="Genomic_DNA"/>
</dbReference>
<protein>
    <submittedName>
        <fullName evidence="7">MetQ/NlpA family ABC transporter substrate-binding protein</fullName>
    </submittedName>
</protein>
<accession>A0A921FV99</accession>
<organism evidence="7 8">
    <name type="scientific">Aeriscardovia aeriphila</name>
    <dbReference type="NCBI Taxonomy" id="218139"/>
    <lineage>
        <taxon>Bacteria</taxon>
        <taxon>Bacillati</taxon>
        <taxon>Actinomycetota</taxon>
        <taxon>Actinomycetes</taxon>
        <taxon>Bifidobacteriales</taxon>
        <taxon>Bifidobacteriaceae</taxon>
        <taxon>Aeriscardovia</taxon>
    </lineage>
</organism>
<keyword evidence="4" id="KW-0472">Membrane</keyword>